<dbReference type="InterPro" id="IPR000160">
    <property type="entry name" value="GGDEF_dom"/>
</dbReference>
<dbReference type="InterPro" id="IPR043128">
    <property type="entry name" value="Rev_trsase/Diguanyl_cyclase"/>
</dbReference>
<reference evidence="5 6" key="1">
    <citation type="submission" date="2019-03" db="EMBL/GenBank/DDBJ databases">
        <title>Genomic Encyclopedia of Type Strains, Phase IV (KMG-IV): sequencing the most valuable type-strain genomes for metagenomic binning, comparative biology and taxonomic classification.</title>
        <authorList>
            <person name="Goeker M."/>
        </authorList>
    </citation>
    <scope>NUCLEOTIDE SEQUENCE [LARGE SCALE GENOMIC DNA]</scope>
    <source>
        <strain evidence="5 6">DSM 100309</strain>
    </source>
</reference>
<dbReference type="InterPro" id="IPR001633">
    <property type="entry name" value="EAL_dom"/>
</dbReference>
<evidence type="ECO:0000259" key="4">
    <source>
        <dbReference type="PROSITE" id="PS50887"/>
    </source>
</evidence>
<dbReference type="InterPro" id="IPR052155">
    <property type="entry name" value="Biofilm_reg_signaling"/>
</dbReference>
<dbReference type="Gene3D" id="3.30.70.270">
    <property type="match status" value="1"/>
</dbReference>
<dbReference type="SMART" id="SM00267">
    <property type="entry name" value="GGDEF"/>
    <property type="match status" value="1"/>
</dbReference>
<keyword evidence="6" id="KW-1185">Reference proteome</keyword>
<name>A0A4R3YFE5_9PROT</name>
<feature type="domain" description="PAS" evidence="1">
    <location>
        <begin position="236"/>
        <end position="306"/>
    </location>
</feature>
<dbReference type="SMART" id="SM00086">
    <property type="entry name" value="PAC"/>
    <property type="match status" value="2"/>
</dbReference>
<dbReference type="InterPro" id="IPR035919">
    <property type="entry name" value="EAL_sf"/>
</dbReference>
<dbReference type="PROSITE" id="PS50113">
    <property type="entry name" value="PAC"/>
    <property type="match status" value="1"/>
</dbReference>
<dbReference type="FunFam" id="3.30.70.270:FF:000001">
    <property type="entry name" value="Diguanylate cyclase domain protein"/>
    <property type="match status" value="1"/>
</dbReference>
<dbReference type="InterPro" id="IPR000014">
    <property type="entry name" value="PAS"/>
</dbReference>
<organism evidence="5 6">
    <name type="scientific">Sulfurirhabdus autotrophica</name>
    <dbReference type="NCBI Taxonomy" id="1706046"/>
    <lineage>
        <taxon>Bacteria</taxon>
        <taxon>Pseudomonadati</taxon>
        <taxon>Pseudomonadota</taxon>
        <taxon>Betaproteobacteria</taxon>
        <taxon>Nitrosomonadales</taxon>
        <taxon>Sulfuricellaceae</taxon>
        <taxon>Sulfurirhabdus</taxon>
    </lineage>
</organism>
<feature type="domain" description="PAC" evidence="2">
    <location>
        <begin position="307"/>
        <end position="361"/>
    </location>
</feature>
<dbReference type="PROSITE" id="PS50887">
    <property type="entry name" value="GGDEF"/>
    <property type="match status" value="1"/>
</dbReference>
<dbReference type="OrthoDB" id="9813903at2"/>
<dbReference type="Pfam" id="PF00563">
    <property type="entry name" value="EAL"/>
    <property type="match status" value="1"/>
</dbReference>
<dbReference type="SUPFAM" id="SSF55785">
    <property type="entry name" value="PYP-like sensor domain (PAS domain)"/>
    <property type="match status" value="1"/>
</dbReference>
<dbReference type="PROSITE" id="PS50883">
    <property type="entry name" value="EAL"/>
    <property type="match status" value="1"/>
</dbReference>
<feature type="domain" description="GGDEF" evidence="4">
    <location>
        <begin position="393"/>
        <end position="526"/>
    </location>
</feature>
<dbReference type="NCBIfam" id="TIGR00254">
    <property type="entry name" value="GGDEF"/>
    <property type="match status" value="1"/>
</dbReference>
<evidence type="ECO:0000313" key="5">
    <source>
        <dbReference type="EMBL" id="TCV90856.1"/>
    </source>
</evidence>
<gene>
    <name evidence="5" type="ORF">EDC63_101831</name>
</gene>
<dbReference type="PANTHER" id="PTHR44757:SF2">
    <property type="entry name" value="BIOFILM ARCHITECTURE MAINTENANCE PROTEIN MBAA"/>
    <property type="match status" value="1"/>
</dbReference>
<dbReference type="SUPFAM" id="SSF55073">
    <property type="entry name" value="Nucleotide cyclase"/>
    <property type="match status" value="1"/>
</dbReference>
<dbReference type="PROSITE" id="PS50112">
    <property type="entry name" value="PAS"/>
    <property type="match status" value="1"/>
</dbReference>
<dbReference type="CDD" id="cd00130">
    <property type="entry name" value="PAS"/>
    <property type="match status" value="1"/>
</dbReference>
<dbReference type="SMART" id="SM00052">
    <property type="entry name" value="EAL"/>
    <property type="match status" value="1"/>
</dbReference>
<dbReference type="AlphaFoldDB" id="A0A4R3YFE5"/>
<dbReference type="NCBIfam" id="TIGR00229">
    <property type="entry name" value="sensory_box"/>
    <property type="match status" value="1"/>
</dbReference>
<dbReference type="Gene3D" id="3.20.20.450">
    <property type="entry name" value="EAL domain"/>
    <property type="match status" value="1"/>
</dbReference>
<evidence type="ECO:0000313" key="6">
    <source>
        <dbReference type="Proteomes" id="UP000295367"/>
    </source>
</evidence>
<dbReference type="CDD" id="cd01948">
    <property type="entry name" value="EAL"/>
    <property type="match status" value="1"/>
</dbReference>
<dbReference type="PANTHER" id="PTHR44757">
    <property type="entry name" value="DIGUANYLATE CYCLASE DGCP"/>
    <property type="match status" value="1"/>
</dbReference>
<dbReference type="CDD" id="cd01949">
    <property type="entry name" value="GGDEF"/>
    <property type="match status" value="1"/>
</dbReference>
<dbReference type="InterPro" id="IPR000700">
    <property type="entry name" value="PAS-assoc_C"/>
</dbReference>
<dbReference type="GO" id="GO:0003824">
    <property type="term" value="F:catalytic activity"/>
    <property type="evidence" value="ECO:0007669"/>
    <property type="project" value="UniProtKB-ARBA"/>
</dbReference>
<dbReference type="InterPro" id="IPR029787">
    <property type="entry name" value="Nucleotide_cyclase"/>
</dbReference>
<dbReference type="SMART" id="SM00091">
    <property type="entry name" value="PAS"/>
    <property type="match status" value="2"/>
</dbReference>
<evidence type="ECO:0000259" key="1">
    <source>
        <dbReference type="PROSITE" id="PS50112"/>
    </source>
</evidence>
<sequence>MALIKRVSDAALDGAAAKKTGLLSADYWKWYEGEGSARIKELNHPELTAEWARLGKLHTQFLNAANSCVKAAADGDKIHVSQGLERVFELSSELMGLLVSASLSELTAAVSDHEHKLAMRHERDFMDAAQIGRFVVRLSDNVLLEADNNFLNFLGYVCEQTEGSEIKKFLDAKSYQRLLGSISEKEPNGRSNIHFKHANGQKVPMLVISYPDENAEGKVLRCFAANLSEIEGEIQQRRLLSAAVEVSDQAVLICNDHQEVVYVNPAFSQLTGYSAEEAIGKNPRFLQGKDTSQATRIVLRETLAAGRKAHVEMLNYTKEGLRFWIDLSIVPVANDSGDITHFVAIQHDITERKAAEQAIARIALEDRLTGLPNRRAAENRLETDWNRARRTDSEFAIAIVDIDRFKLVNDQHGHHVGDQALKHVADLMATCLRGGDWIARWGGEEFLLCFHGMDGRGAHNAAERVRKLVKANPLKMPLGEIPLTISMGLSMYNQKHENIDSLLAQADALLYEAKHSGRDKVLCSGSANSNKNSVIWEGSQVQGALHDGRVIPVFQPIVNLCTGKIVADEALARIRNADNSLVPAASFIQASESLHLVASIDKMVSVSAMNRCARAMKVGGEGLGLAHFINLSHQFLANVEQVDTLLEHAKGFCGDNCDQKGNAKPLVIEITERQSGDILTLKKNLKPLTDFGIRLALDDFGSGNSSFLYLAELPVDFLKIEGWMVGRIIQDKRVRQLVESIVSTARNFNVITIAECVEDAETARILCEIGVDWAQGYYFAKPEIDDVWDN</sequence>
<dbReference type="SUPFAM" id="SSF141868">
    <property type="entry name" value="EAL domain-like"/>
    <property type="match status" value="1"/>
</dbReference>
<proteinExistence type="predicted"/>
<accession>A0A4R3YFE5</accession>
<comment type="caution">
    <text evidence="5">The sequence shown here is derived from an EMBL/GenBank/DDBJ whole genome shotgun (WGS) entry which is preliminary data.</text>
</comment>
<dbReference type="EMBL" id="SMCO01000001">
    <property type="protein sequence ID" value="TCV90856.1"/>
    <property type="molecule type" value="Genomic_DNA"/>
</dbReference>
<dbReference type="Pfam" id="PF13426">
    <property type="entry name" value="PAS_9"/>
    <property type="match status" value="2"/>
</dbReference>
<dbReference type="Gene3D" id="3.30.450.20">
    <property type="entry name" value="PAS domain"/>
    <property type="match status" value="1"/>
</dbReference>
<protein>
    <submittedName>
        <fullName evidence="5">PAS domain S-box-containing protein/diguanylate cyclase (GGDEF)-like protein</fullName>
    </submittedName>
</protein>
<dbReference type="InterPro" id="IPR001610">
    <property type="entry name" value="PAC"/>
</dbReference>
<evidence type="ECO:0000259" key="2">
    <source>
        <dbReference type="PROSITE" id="PS50113"/>
    </source>
</evidence>
<dbReference type="Proteomes" id="UP000295367">
    <property type="component" value="Unassembled WGS sequence"/>
</dbReference>
<dbReference type="Pfam" id="PF00990">
    <property type="entry name" value="GGDEF"/>
    <property type="match status" value="1"/>
</dbReference>
<feature type="domain" description="EAL" evidence="3">
    <location>
        <begin position="534"/>
        <end position="790"/>
    </location>
</feature>
<dbReference type="InterPro" id="IPR035965">
    <property type="entry name" value="PAS-like_dom_sf"/>
</dbReference>
<evidence type="ECO:0000259" key="3">
    <source>
        <dbReference type="PROSITE" id="PS50883"/>
    </source>
</evidence>